<keyword evidence="3" id="KW-1185">Reference proteome</keyword>
<dbReference type="RefSeq" id="WP_179700886.1">
    <property type="nucleotide sequence ID" value="NZ_BAAAHA010000010.1"/>
</dbReference>
<dbReference type="AlphaFoldDB" id="A0A853DRI5"/>
<feature type="domain" description="RES" evidence="1">
    <location>
        <begin position="16"/>
        <end position="199"/>
    </location>
</feature>
<gene>
    <name evidence="2" type="ORF">HNR14_001960</name>
</gene>
<evidence type="ECO:0000313" key="3">
    <source>
        <dbReference type="Proteomes" id="UP000521075"/>
    </source>
</evidence>
<dbReference type="InterPro" id="IPR014914">
    <property type="entry name" value="RES_dom"/>
</dbReference>
<evidence type="ECO:0000313" key="2">
    <source>
        <dbReference type="EMBL" id="NYK10079.1"/>
    </source>
</evidence>
<sequence>MPGPRVAVVDADGSSVWRVGRAPDPWAWVDRQYAGRNRWDDANGVFRTVYAGDTLLACYVEVLAYSRPDVGADGTDLLAGIAEDPRDAADFPVPVAGSIPRDWIGGRMVATARLSGPHADVRSAETVAALRPLFVALALRLGYPDFDAAALKSAEPRELTQRVASHLYAVTDDEGATAIDGVRFASRHGDELTMWGVFERPGDEPASRHLEQGSARLVDPDDAELMRAMRLHRLTWRD</sequence>
<protein>
    <recommendedName>
        <fullName evidence="1">RES domain-containing protein</fullName>
    </recommendedName>
</protein>
<dbReference type="Proteomes" id="UP000521075">
    <property type="component" value="Unassembled WGS sequence"/>
</dbReference>
<accession>A0A853DRI5</accession>
<dbReference type="EMBL" id="JACCHJ010000001">
    <property type="protein sequence ID" value="NYK10079.1"/>
    <property type="molecule type" value="Genomic_DNA"/>
</dbReference>
<dbReference type="Pfam" id="PF08808">
    <property type="entry name" value="RES"/>
    <property type="match status" value="1"/>
</dbReference>
<evidence type="ECO:0000259" key="1">
    <source>
        <dbReference type="Pfam" id="PF08808"/>
    </source>
</evidence>
<reference evidence="2 3" key="1">
    <citation type="submission" date="2020-07" db="EMBL/GenBank/DDBJ databases">
        <title>Sequencing the genomes of 1000 actinobacteria strains.</title>
        <authorList>
            <person name="Klenk H.-P."/>
        </authorList>
    </citation>
    <scope>NUCLEOTIDE SEQUENCE [LARGE SCALE GENOMIC DNA]</scope>
    <source>
        <strain evidence="2 3">DSM 15166</strain>
    </source>
</reference>
<proteinExistence type="predicted"/>
<name>A0A853DRI5_9MICO</name>
<organism evidence="2 3">
    <name type="scientific">Leifsonia naganoensis</name>
    <dbReference type="NCBI Taxonomy" id="150025"/>
    <lineage>
        <taxon>Bacteria</taxon>
        <taxon>Bacillati</taxon>
        <taxon>Actinomycetota</taxon>
        <taxon>Actinomycetes</taxon>
        <taxon>Micrococcales</taxon>
        <taxon>Microbacteriaceae</taxon>
        <taxon>Leifsonia</taxon>
    </lineage>
</organism>
<comment type="caution">
    <text evidence="2">The sequence shown here is derived from an EMBL/GenBank/DDBJ whole genome shotgun (WGS) entry which is preliminary data.</text>
</comment>